<evidence type="ECO:0000259" key="4">
    <source>
        <dbReference type="PROSITE" id="PS50887"/>
    </source>
</evidence>
<feature type="region of interest" description="Disordered" evidence="1">
    <location>
        <begin position="355"/>
        <end position="379"/>
    </location>
</feature>
<evidence type="ECO:0000256" key="1">
    <source>
        <dbReference type="SAM" id="MobiDB-lite"/>
    </source>
</evidence>
<protein>
    <submittedName>
        <fullName evidence="5">Diguanylate cyclase</fullName>
    </submittedName>
</protein>
<dbReference type="SUPFAM" id="SSF55073">
    <property type="entry name" value="Nucleotide cyclase"/>
    <property type="match status" value="2"/>
</dbReference>
<dbReference type="PROSITE" id="PS50883">
    <property type="entry name" value="EAL"/>
    <property type="match status" value="1"/>
</dbReference>
<dbReference type="InterPro" id="IPR001633">
    <property type="entry name" value="EAL_dom"/>
</dbReference>
<proteinExistence type="predicted"/>
<gene>
    <name evidence="5" type="ORF">FYJ51_07645</name>
</gene>
<dbReference type="PANTHER" id="PTHR44757:SF2">
    <property type="entry name" value="BIOFILM ARCHITECTURE MAINTENANCE PROTEIN MBAA"/>
    <property type="match status" value="1"/>
</dbReference>
<dbReference type="NCBIfam" id="TIGR00254">
    <property type="entry name" value="GGDEF"/>
    <property type="match status" value="2"/>
</dbReference>
<feature type="transmembrane region" description="Helical" evidence="2">
    <location>
        <begin position="100"/>
        <end position="119"/>
    </location>
</feature>
<feature type="transmembrane region" description="Helical" evidence="2">
    <location>
        <begin position="167"/>
        <end position="188"/>
    </location>
</feature>
<dbReference type="InterPro" id="IPR029787">
    <property type="entry name" value="Nucleotide_cyclase"/>
</dbReference>
<dbReference type="PROSITE" id="PS50887">
    <property type="entry name" value="GGDEF"/>
    <property type="match status" value="2"/>
</dbReference>
<dbReference type="EMBL" id="VUMN01000016">
    <property type="protein sequence ID" value="MSS58779.1"/>
    <property type="molecule type" value="Genomic_DNA"/>
</dbReference>
<keyword evidence="2" id="KW-1133">Transmembrane helix</keyword>
<dbReference type="Pfam" id="PF00563">
    <property type="entry name" value="EAL"/>
    <property type="match status" value="1"/>
</dbReference>
<evidence type="ECO:0000259" key="3">
    <source>
        <dbReference type="PROSITE" id="PS50883"/>
    </source>
</evidence>
<dbReference type="InterPro" id="IPR052155">
    <property type="entry name" value="Biofilm_reg_signaling"/>
</dbReference>
<keyword evidence="2" id="KW-0472">Membrane</keyword>
<keyword evidence="2" id="KW-0812">Transmembrane</keyword>
<feature type="transmembrane region" description="Helical" evidence="2">
    <location>
        <begin position="62"/>
        <end position="80"/>
    </location>
</feature>
<feature type="domain" description="EAL" evidence="3">
    <location>
        <begin position="547"/>
        <end position="801"/>
    </location>
</feature>
<evidence type="ECO:0000313" key="5">
    <source>
        <dbReference type="EMBL" id="MSS58779.1"/>
    </source>
</evidence>
<dbReference type="Proteomes" id="UP000461880">
    <property type="component" value="Unassembled WGS sequence"/>
</dbReference>
<dbReference type="SMART" id="SM00052">
    <property type="entry name" value="EAL"/>
    <property type="match status" value="1"/>
</dbReference>
<comment type="caution">
    <text evidence="5">The sequence shown here is derived from an EMBL/GenBank/DDBJ whole genome shotgun (WGS) entry which is preliminary data.</text>
</comment>
<feature type="transmembrane region" description="Helical" evidence="2">
    <location>
        <begin position="125"/>
        <end position="155"/>
    </location>
</feature>
<dbReference type="SUPFAM" id="SSF141868">
    <property type="entry name" value="EAL domain-like"/>
    <property type="match status" value="1"/>
</dbReference>
<feature type="transmembrane region" description="Helical" evidence="2">
    <location>
        <begin position="32"/>
        <end position="50"/>
    </location>
</feature>
<dbReference type="Pfam" id="PF00990">
    <property type="entry name" value="GGDEF"/>
    <property type="match status" value="2"/>
</dbReference>
<evidence type="ECO:0000256" key="2">
    <source>
        <dbReference type="SAM" id="Phobius"/>
    </source>
</evidence>
<dbReference type="InterPro" id="IPR000160">
    <property type="entry name" value="GGDEF_dom"/>
</dbReference>
<dbReference type="Gene3D" id="3.20.20.450">
    <property type="entry name" value="EAL domain"/>
    <property type="match status" value="1"/>
</dbReference>
<keyword evidence="6" id="KW-1185">Reference proteome</keyword>
<feature type="compositionally biased region" description="Basic and acidic residues" evidence="1">
    <location>
        <begin position="369"/>
        <end position="379"/>
    </location>
</feature>
<feature type="domain" description="GGDEF" evidence="4">
    <location>
        <begin position="415"/>
        <end position="537"/>
    </location>
</feature>
<dbReference type="CDD" id="cd01949">
    <property type="entry name" value="GGDEF"/>
    <property type="match status" value="1"/>
</dbReference>
<dbReference type="CDD" id="cd01948">
    <property type="entry name" value="EAL"/>
    <property type="match status" value="1"/>
</dbReference>
<dbReference type="InterPro" id="IPR043128">
    <property type="entry name" value="Rev_trsase/Diguanyl_cyclase"/>
</dbReference>
<sequence>MQTEHIRTWCRNHFDAKAFPASHLEMAFRTNLRFSGSLAVFSMAALFVIYRNTVWKIGLCPRIVYLLLCAEVMISGLVLLASKKREVCRSEKKYRKYLNFYIFSICLVSPCIATLDYLAKGQEIFFVPLTAAVFCGLCIPPIYGLVLPFVSYLLIPFIITSAMEIRIAFHPVMWFLTILMSAVALLRWDFIGDLASMEARLTETNQRLKNVSERDELTGLRNRMGLRNDYDRYANMRLIVGMADIDNFKFYNDTYGHDVGDLILKDMADNLKKQFGEAGVYRFGGDEFLIIQTGLDRQDFERTAVKWKKSLKPRMFGTLELCPEFTLGFVYGNTHGTDDLRKMISQADEQLYEGKASGKGRISGSRFLDGSRKPEYDHENAPRVLDADPLTGLPNAMYFRVKSDLQAEALRKAGKDPVLIYTSIDEFQSFERNQGFAAGDQLLKELAEDLRKVFPSDLVCRFSEDHFLVLTDREGVKHMQETFPEMVSASPAMSSMRIHMGLYACGRNASGVADNVDCARLASEEIRNTDVMCFWYDWNLQQKKSRNAYVLTHLTEAIEKRRIEVQFLPAVRFVSGETSELEIISVWNDPKWGLMQEEVYLPALEEAGRATELNRYLLDESIAIMAARKKEGRPYVPLVRKLSSKEFLDQEFRKHGLKLIDSAGLPHSIVSFGLSESAFSTENQALNCEVRMMCQQGFRVWLDDFGAGSMAMNGLLEPEFDAMRINLSTLKHHQETGRYQEILTGMLSLGRTIHLTSVVSGTSGSEEETMLMLEGCQKLQKTAAEAAFPADQLEERLKAGFLPPLEEMSLRTYYDTIGSIRLRISPSKMAPAPSAVFEEKEGHCRCLRWNHEFLDLLEEFDIHGISQLNEKLETEPYRSLAEKQIEGARTDQRWHAVRFADQVSMNGACRFAACNDSDHRTAVLTVFFGSLQNSIGIPEP</sequence>
<organism evidence="5 6">
    <name type="scientific">Stecheria intestinalis</name>
    <dbReference type="NCBI Taxonomy" id="2606630"/>
    <lineage>
        <taxon>Bacteria</taxon>
        <taxon>Bacillati</taxon>
        <taxon>Bacillota</taxon>
        <taxon>Erysipelotrichia</taxon>
        <taxon>Erysipelotrichales</taxon>
        <taxon>Erysipelotrichaceae</taxon>
        <taxon>Stecheria</taxon>
    </lineage>
</organism>
<dbReference type="AlphaFoldDB" id="A0A7X2NSP2"/>
<accession>A0A7X2NSP2</accession>
<dbReference type="SMART" id="SM00267">
    <property type="entry name" value="GGDEF"/>
    <property type="match status" value="2"/>
</dbReference>
<dbReference type="Gene3D" id="3.30.70.270">
    <property type="match status" value="2"/>
</dbReference>
<feature type="domain" description="GGDEF" evidence="4">
    <location>
        <begin position="236"/>
        <end position="367"/>
    </location>
</feature>
<dbReference type="InterPro" id="IPR035919">
    <property type="entry name" value="EAL_sf"/>
</dbReference>
<reference evidence="5 6" key="1">
    <citation type="submission" date="2019-08" db="EMBL/GenBank/DDBJ databases">
        <title>In-depth cultivation of the pig gut microbiome towards novel bacterial diversity and tailored functional studies.</title>
        <authorList>
            <person name="Wylensek D."/>
            <person name="Hitch T.C.A."/>
            <person name="Clavel T."/>
        </authorList>
    </citation>
    <scope>NUCLEOTIDE SEQUENCE [LARGE SCALE GENOMIC DNA]</scope>
    <source>
        <strain evidence="5 6">Oil+RF-744-GAM-WT-6</strain>
    </source>
</reference>
<name>A0A7X2NSP2_9FIRM</name>
<dbReference type="PANTHER" id="PTHR44757">
    <property type="entry name" value="DIGUANYLATE CYCLASE DGCP"/>
    <property type="match status" value="1"/>
</dbReference>
<evidence type="ECO:0000313" key="6">
    <source>
        <dbReference type="Proteomes" id="UP000461880"/>
    </source>
</evidence>